<protein>
    <submittedName>
        <fullName evidence="2">Uncharacterized protein</fullName>
    </submittedName>
</protein>
<feature type="region of interest" description="Disordered" evidence="1">
    <location>
        <begin position="1"/>
        <end position="35"/>
    </location>
</feature>
<proteinExistence type="predicted"/>
<organism evidence="2 3">
    <name type="scientific">Cricetulus griseus</name>
    <name type="common">Chinese hamster</name>
    <name type="synonym">Cricetulus barabensis griseus</name>
    <dbReference type="NCBI Taxonomy" id="10029"/>
    <lineage>
        <taxon>Eukaryota</taxon>
        <taxon>Metazoa</taxon>
        <taxon>Chordata</taxon>
        <taxon>Craniata</taxon>
        <taxon>Vertebrata</taxon>
        <taxon>Euteleostomi</taxon>
        <taxon>Mammalia</taxon>
        <taxon>Eutheria</taxon>
        <taxon>Euarchontoglires</taxon>
        <taxon>Glires</taxon>
        <taxon>Rodentia</taxon>
        <taxon>Myomorpha</taxon>
        <taxon>Muroidea</taxon>
        <taxon>Cricetidae</taxon>
        <taxon>Cricetinae</taxon>
        <taxon>Cricetulus</taxon>
    </lineage>
</organism>
<reference evidence="3" key="1">
    <citation type="journal article" date="2013" name="Nat. Biotechnol.">
        <title>Chinese hamster genome sequenced from sorted chromosomes.</title>
        <authorList>
            <person name="Brinkrolf K."/>
            <person name="Rupp O."/>
            <person name="Laux H."/>
            <person name="Kollin F."/>
            <person name="Ernst W."/>
            <person name="Linke B."/>
            <person name="Kofler R."/>
            <person name="Romand S."/>
            <person name="Hesse F."/>
            <person name="Budach W.E."/>
            <person name="Galosy S."/>
            <person name="Muller D."/>
            <person name="Noll T."/>
            <person name="Wienberg J."/>
            <person name="Jostock T."/>
            <person name="Leonard M."/>
            <person name="Grillari J."/>
            <person name="Tauch A."/>
            <person name="Goesmann A."/>
            <person name="Helk B."/>
            <person name="Mott J.E."/>
            <person name="Puhler A."/>
            <person name="Borth N."/>
        </authorList>
    </citation>
    <scope>NUCLEOTIDE SEQUENCE [LARGE SCALE GENOMIC DNA]</scope>
    <source>
        <strain evidence="3">17A/GY</strain>
    </source>
</reference>
<gene>
    <name evidence="2" type="ORF">H671_2g5606</name>
</gene>
<dbReference type="Proteomes" id="UP000030759">
    <property type="component" value="Unassembled WGS sequence"/>
</dbReference>
<evidence type="ECO:0000256" key="1">
    <source>
        <dbReference type="SAM" id="MobiDB-lite"/>
    </source>
</evidence>
<name>A0A061IJ07_CRIGR</name>
<evidence type="ECO:0000313" key="3">
    <source>
        <dbReference type="Proteomes" id="UP000030759"/>
    </source>
</evidence>
<sequence>MLALGADQEAAALPRTTTQNPGPGRGVDGTAPRGMLSRLRRGRKEEMLRRFVSVLSWKSPALGLPKMLLRSERTQPGCGQPCKVRVSLSATT</sequence>
<dbReference type="AlphaFoldDB" id="A0A061IJ07"/>
<evidence type="ECO:0000313" key="2">
    <source>
        <dbReference type="EMBL" id="ERE84917.1"/>
    </source>
</evidence>
<dbReference type="EMBL" id="KE667765">
    <property type="protein sequence ID" value="ERE84917.1"/>
    <property type="molecule type" value="Genomic_DNA"/>
</dbReference>
<accession>A0A061IJ07</accession>